<dbReference type="SUPFAM" id="SSF57850">
    <property type="entry name" value="RING/U-box"/>
    <property type="match status" value="1"/>
</dbReference>
<evidence type="ECO:0000256" key="2">
    <source>
        <dbReference type="ARBA" id="ARBA00022771"/>
    </source>
</evidence>
<dbReference type="PROSITE" id="PS50089">
    <property type="entry name" value="ZF_RING_2"/>
    <property type="match status" value="1"/>
</dbReference>
<evidence type="ECO:0000259" key="7">
    <source>
        <dbReference type="PROSITE" id="PS50119"/>
    </source>
</evidence>
<dbReference type="SMART" id="SM00336">
    <property type="entry name" value="BBOX"/>
    <property type="match status" value="1"/>
</dbReference>
<feature type="domain" description="RING-type" evidence="6">
    <location>
        <begin position="16"/>
        <end position="60"/>
    </location>
</feature>
<dbReference type="Proteomes" id="UP000504611">
    <property type="component" value="Unplaced"/>
</dbReference>
<proteinExistence type="predicted"/>
<dbReference type="KEGG" id="ncc:104967296"/>
<keyword evidence="2 4" id="KW-0863">Zinc-finger</keyword>
<dbReference type="GeneID" id="104967296"/>
<evidence type="ECO:0000256" key="5">
    <source>
        <dbReference type="SAM" id="Coils"/>
    </source>
</evidence>
<feature type="domain" description="B box-type" evidence="7">
    <location>
        <begin position="101"/>
        <end position="141"/>
    </location>
</feature>
<reference evidence="9" key="1">
    <citation type="submission" date="2025-08" db="UniProtKB">
        <authorList>
            <consortium name="RefSeq"/>
        </authorList>
    </citation>
    <scope>IDENTIFICATION</scope>
    <source>
        <tissue evidence="9">Muscle</tissue>
    </source>
</reference>
<evidence type="ECO:0000313" key="9">
    <source>
        <dbReference type="RefSeq" id="XP_010795013.1"/>
    </source>
</evidence>
<dbReference type="PANTHER" id="PTHR25465">
    <property type="entry name" value="B-BOX DOMAIN CONTAINING"/>
    <property type="match status" value="1"/>
</dbReference>
<organism evidence="8 9">
    <name type="scientific">Notothenia coriiceps</name>
    <name type="common">black rockcod</name>
    <dbReference type="NCBI Taxonomy" id="8208"/>
    <lineage>
        <taxon>Eukaryota</taxon>
        <taxon>Metazoa</taxon>
        <taxon>Chordata</taxon>
        <taxon>Craniata</taxon>
        <taxon>Vertebrata</taxon>
        <taxon>Euteleostomi</taxon>
        <taxon>Actinopterygii</taxon>
        <taxon>Neopterygii</taxon>
        <taxon>Teleostei</taxon>
        <taxon>Neoteleostei</taxon>
        <taxon>Acanthomorphata</taxon>
        <taxon>Eupercaria</taxon>
        <taxon>Perciformes</taxon>
        <taxon>Notothenioidei</taxon>
        <taxon>Nototheniidae</taxon>
        <taxon>Notothenia</taxon>
    </lineage>
</organism>
<dbReference type="InterPro" id="IPR017907">
    <property type="entry name" value="Znf_RING_CS"/>
</dbReference>
<evidence type="ECO:0000256" key="1">
    <source>
        <dbReference type="ARBA" id="ARBA00022723"/>
    </source>
</evidence>
<evidence type="ECO:0000313" key="8">
    <source>
        <dbReference type="Proteomes" id="UP000504611"/>
    </source>
</evidence>
<dbReference type="InterPro" id="IPR013083">
    <property type="entry name" value="Znf_RING/FYVE/PHD"/>
</dbReference>
<dbReference type="InterPro" id="IPR001841">
    <property type="entry name" value="Znf_RING"/>
</dbReference>
<dbReference type="PROSITE" id="PS50119">
    <property type="entry name" value="ZF_BBOX"/>
    <property type="match status" value="1"/>
</dbReference>
<evidence type="ECO:0000259" key="6">
    <source>
        <dbReference type="PROSITE" id="PS50089"/>
    </source>
</evidence>
<keyword evidence="1" id="KW-0479">Metal-binding</keyword>
<dbReference type="Pfam" id="PF13445">
    <property type="entry name" value="zf-RING_UBOX"/>
    <property type="match status" value="1"/>
</dbReference>
<dbReference type="GO" id="GO:0008270">
    <property type="term" value="F:zinc ion binding"/>
    <property type="evidence" value="ECO:0007669"/>
    <property type="project" value="UniProtKB-KW"/>
</dbReference>
<dbReference type="AlphaFoldDB" id="A0A6I9Q3A6"/>
<keyword evidence="3" id="KW-0862">Zinc</keyword>
<dbReference type="SMART" id="SM00184">
    <property type="entry name" value="RING"/>
    <property type="match status" value="1"/>
</dbReference>
<protein>
    <submittedName>
        <fullName evidence="9">Tripartite motif-containing protein 65-like</fullName>
    </submittedName>
</protein>
<accession>A0A6I9Q3A6</accession>
<dbReference type="OrthoDB" id="5951542at2759"/>
<dbReference type="Gene3D" id="3.30.160.60">
    <property type="entry name" value="Classic Zinc Finger"/>
    <property type="match status" value="1"/>
</dbReference>
<dbReference type="SUPFAM" id="SSF57845">
    <property type="entry name" value="B-box zinc-binding domain"/>
    <property type="match status" value="1"/>
</dbReference>
<evidence type="ECO:0000256" key="4">
    <source>
        <dbReference type="PROSITE-ProRule" id="PRU00024"/>
    </source>
</evidence>
<keyword evidence="5" id="KW-0175">Coiled coil</keyword>
<gene>
    <name evidence="9" type="primary">LOC104967296</name>
</gene>
<evidence type="ECO:0000256" key="3">
    <source>
        <dbReference type="ARBA" id="ARBA00022833"/>
    </source>
</evidence>
<feature type="coiled-coil region" evidence="5">
    <location>
        <begin position="138"/>
        <end position="176"/>
    </location>
</feature>
<dbReference type="InterPro" id="IPR027370">
    <property type="entry name" value="Znf-RING_euk"/>
</dbReference>
<dbReference type="InterPro" id="IPR000315">
    <property type="entry name" value="Znf_B-box"/>
</dbReference>
<dbReference type="InterPro" id="IPR051051">
    <property type="entry name" value="E3_ubiq-ligase_TRIM/RNF"/>
</dbReference>
<dbReference type="RefSeq" id="XP_010795013.1">
    <property type="nucleotide sequence ID" value="XM_010796711.1"/>
</dbReference>
<dbReference type="Gene3D" id="3.30.40.10">
    <property type="entry name" value="Zinc/RING finger domain, C3HC4 (zinc finger)"/>
    <property type="match status" value="1"/>
</dbReference>
<dbReference type="PROSITE" id="PS00518">
    <property type="entry name" value="ZF_RING_1"/>
    <property type="match status" value="1"/>
</dbReference>
<dbReference type="PANTHER" id="PTHR25465:SF14">
    <property type="entry name" value="E3 UBIQUITIN-PROTEIN LIGASE TRIM65"/>
    <property type="match status" value="1"/>
</dbReference>
<sequence>MSAVSEMDPQDSNLTCIICFERFRIPVTIPCGHTFCQECITKLWDTKSKAEIGPQCPLCQQEFPVRPDLKRNVSMSELTEAANTSSSSSREVLVRGGDGGRAMPLCDRHKKPMVYYCRQDKMSVCCVCAISECAQHKMVMLETERESQEMLLERKSKEVEKLTKETQKNISDLSNNISNAKVSIVTSPCNIPASIYKYEPENECDRAPLKQLYLHFFTLQSCS</sequence>
<keyword evidence="8" id="KW-1185">Reference proteome</keyword>
<name>A0A6I9Q3A6_9TELE</name>